<organism evidence="6 7">
    <name type="scientific">Actinocorallia libanotica</name>
    <dbReference type="NCBI Taxonomy" id="46162"/>
    <lineage>
        <taxon>Bacteria</taxon>
        <taxon>Bacillati</taxon>
        <taxon>Actinomycetota</taxon>
        <taxon>Actinomycetes</taxon>
        <taxon>Streptosporangiales</taxon>
        <taxon>Thermomonosporaceae</taxon>
        <taxon>Actinocorallia</taxon>
    </lineage>
</organism>
<proteinExistence type="predicted"/>
<evidence type="ECO:0000313" key="7">
    <source>
        <dbReference type="Proteomes" id="UP001500665"/>
    </source>
</evidence>
<protein>
    <submittedName>
        <fullName evidence="6">TetR/AcrR family transcriptional regulator C-terminal domain-containing protein</fullName>
    </submittedName>
</protein>
<dbReference type="PANTHER" id="PTHR30055:SF151">
    <property type="entry name" value="TRANSCRIPTIONAL REGULATORY PROTEIN"/>
    <property type="match status" value="1"/>
</dbReference>
<dbReference type="SUPFAM" id="SSF46689">
    <property type="entry name" value="Homeodomain-like"/>
    <property type="match status" value="1"/>
</dbReference>
<keyword evidence="3" id="KW-0804">Transcription</keyword>
<sequence>MPRPRSLTPSRIADAALAVLDAEGHGALSMRAVAARLGMGTMSLYRYVEDRSALEELVVERILEPVDLTAPDGAWRHRLLELSERVRRAVAAHPAAIPLAIAHRQSSPTLLRWTETVLDVLTAAGLTGHARAAALRALLAHLIGALELAHGAPLQGEGTRRLSALPPADFPLLTATARDAAAISPEEEFRLGLELLLNGLAAAHLGETPETGEK</sequence>
<reference evidence="6 7" key="1">
    <citation type="journal article" date="2019" name="Int. J. Syst. Evol. Microbiol.">
        <title>The Global Catalogue of Microorganisms (GCM) 10K type strain sequencing project: providing services to taxonomists for standard genome sequencing and annotation.</title>
        <authorList>
            <consortium name="The Broad Institute Genomics Platform"/>
            <consortium name="The Broad Institute Genome Sequencing Center for Infectious Disease"/>
            <person name="Wu L."/>
            <person name="Ma J."/>
        </authorList>
    </citation>
    <scope>NUCLEOTIDE SEQUENCE [LARGE SCALE GENOMIC DNA]</scope>
    <source>
        <strain evidence="6 7">JCM 10696</strain>
    </source>
</reference>
<dbReference type="InterPro" id="IPR009057">
    <property type="entry name" value="Homeodomain-like_sf"/>
</dbReference>
<keyword evidence="2 4" id="KW-0238">DNA-binding</keyword>
<dbReference type="Pfam" id="PF02909">
    <property type="entry name" value="TetR_C_1"/>
    <property type="match status" value="1"/>
</dbReference>
<evidence type="ECO:0000259" key="5">
    <source>
        <dbReference type="PROSITE" id="PS50977"/>
    </source>
</evidence>
<dbReference type="Gene3D" id="1.10.357.10">
    <property type="entry name" value="Tetracycline Repressor, domain 2"/>
    <property type="match status" value="1"/>
</dbReference>
<evidence type="ECO:0000313" key="6">
    <source>
        <dbReference type="EMBL" id="GAA0964334.1"/>
    </source>
</evidence>
<dbReference type="InterPro" id="IPR036271">
    <property type="entry name" value="Tet_transcr_reg_TetR-rel_C_sf"/>
</dbReference>
<dbReference type="InterPro" id="IPR001647">
    <property type="entry name" value="HTH_TetR"/>
</dbReference>
<dbReference type="SUPFAM" id="SSF48498">
    <property type="entry name" value="Tetracyclin repressor-like, C-terminal domain"/>
    <property type="match status" value="1"/>
</dbReference>
<dbReference type="EMBL" id="BAAAHH010000033">
    <property type="protein sequence ID" value="GAA0964334.1"/>
    <property type="molecule type" value="Genomic_DNA"/>
</dbReference>
<accession>A0ABN1RUQ0</accession>
<keyword evidence="7" id="KW-1185">Reference proteome</keyword>
<dbReference type="PANTHER" id="PTHR30055">
    <property type="entry name" value="HTH-TYPE TRANSCRIPTIONAL REGULATOR RUTR"/>
    <property type="match status" value="1"/>
</dbReference>
<gene>
    <name evidence="6" type="ORF">GCM10009550_61980</name>
</gene>
<evidence type="ECO:0000256" key="2">
    <source>
        <dbReference type="ARBA" id="ARBA00023125"/>
    </source>
</evidence>
<name>A0ABN1RUQ0_9ACTN</name>
<feature type="domain" description="HTH tetR-type" evidence="5">
    <location>
        <begin position="6"/>
        <end position="66"/>
    </location>
</feature>
<evidence type="ECO:0000256" key="4">
    <source>
        <dbReference type="PROSITE-ProRule" id="PRU00335"/>
    </source>
</evidence>
<dbReference type="PROSITE" id="PS50977">
    <property type="entry name" value="HTH_TETR_2"/>
    <property type="match status" value="1"/>
</dbReference>
<evidence type="ECO:0000256" key="1">
    <source>
        <dbReference type="ARBA" id="ARBA00023015"/>
    </source>
</evidence>
<dbReference type="InterPro" id="IPR004111">
    <property type="entry name" value="Repressor_TetR_C"/>
</dbReference>
<dbReference type="RefSeq" id="WP_344244772.1">
    <property type="nucleotide sequence ID" value="NZ_BAAAHH010000033.1"/>
</dbReference>
<keyword evidence="1" id="KW-0805">Transcription regulation</keyword>
<comment type="caution">
    <text evidence="6">The sequence shown here is derived from an EMBL/GenBank/DDBJ whole genome shotgun (WGS) entry which is preliminary data.</text>
</comment>
<dbReference type="Proteomes" id="UP001500665">
    <property type="component" value="Unassembled WGS sequence"/>
</dbReference>
<feature type="DNA-binding region" description="H-T-H motif" evidence="4">
    <location>
        <begin position="29"/>
        <end position="48"/>
    </location>
</feature>
<dbReference type="Pfam" id="PF00440">
    <property type="entry name" value="TetR_N"/>
    <property type="match status" value="1"/>
</dbReference>
<evidence type="ECO:0000256" key="3">
    <source>
        <dbReference type="ARBA" id="ARBA00023163"/>
    </source>
</evidence>
<dbReference type="InterPro" id="IPR050109">
    <property type="entry name" value="HTH-type_TetR-like_transc_reg"/>
</dbReference>